<feature type="region of interest" description="Disordered" evidence="1">
    <location>
        <begin position="1"/>
        <end position="21"/>
    </location>
</feature>
<proteinExistence type="predicted"/>
<accession>A0A835U2F9</accession>
<dbReference type="EMBL" id="JADCNM010000581">
    <property type="protein sequence ID" value="KAG0446403.1"/>
    <property type="molecule type" value="Genomic_DNA"/>
</dbReference>
<sequence length="207" mass="22496">MLSGSASSCLPASSLPTADECSSSPRIEIATSLDLNHSSTQAAHLPSFTSFSVHRSDSSCVRGCIPISFATPPRSALNYAFTYLADLHVFRDRLTGTSSSSTLSAPYGVDPARAGGVEYCHANFTCYHRRILDRPTPRTSRSRPCYQHGVMDGCRAEILERRMVGGLDDGVVKQEDGYSIRLLPLFLLARWEHTKAVITVESARLGA</sequence>
<dbReference type="AlphaFoldDB" id="A0A835U2F9"/>
<dbReference type="Proteomes" id="UP000636800">
    <property type="component" value="Unassembled WGS sequence"/>
</dbReference>
<dbReference type="EMBL" id="JADCNL010000580">
    <property type="protein sequence ID" value="KAG0446408.1"/>
    <property type="molecule type" value="Genomic_DNA"/>
</dbReference>
<gene>
    <name evidence="3" type="ORF">HPP92_028848</name>
    <name evidence="2" type="ORF">HPP92_028859</name>
</gene>
<comment type="caution">
    <text evidence="3">The sequence shown here is derived from an EMBL/GenBank/DDBJ whole genome shotgun (WGS) entry which is preliminary data.</text>
</comment>
<evidence type="ECO:0000313" key="3">
    <source>
        <dbReference type="EMBL" id="KAG0446408.1"/>
    </source>
</evidence>
<dbReference type="OrthoDB" id="411524at2759"/>
<dbReference type="Proteomes" id="UP000639772">
    <property type="component" value="Unassembled WGS sequence"/>
</dbReference>
<reference evidence="4 5" key="1">
    <citation type="journal article" date="2020" name="Nat. Food">
        <title>A phased Vanilla planifolia genome enables genetic improvement of flavour and production.</title>
        <authorList>
            <person name="Hasing T."/>
            <person name="Tang H."/>
            <person name="Brym M."/>
            <person name="Khazi F."/>
            <person name="Huang T."/>
            <person name="Chambers A.H."/>
        </authorList>
    </citation>
    <scope>NUCLEOTIDE SEQUENCE [LARGE SCALE GENOMIC DNA]</scope>
    <source>
        <tissue evidence="3">Leaf</tissue>
    </source>
</reference>
<keyword evidence="4" id="KW-1185">Reference proteome</keyword>
<evidence type="ECO:0000313" key="5">
    <source>
        <dbReference type="Proteomes" id="UP000639772"/>
    </source>
</evidence>
<feature type="compositionally biased region" description="Low complexity" evidence="1">
    <location>
        <begin position="1"/>
        <end position="16"/>
    </location>
</feature>
<name>A0A835U2F9_VANPL</name>
<evidence type="ECO:0000313" key="4">
    <source>
        <dbReference type="Proteomes" id="UP000636800"/>
    </source>
</evidence>
<protein>
    <submittedName>
        <fullName evidence="3">Uncharacterized protein</fullName>
    </submittedName>
</protein>
<organism evidence="3 4">
    <name type="scientific">Vanilla planifolia</name>
    <name type="common">Vanilla</name>
    <dbReference type="NCBI Taxonomy" id="51239"/>
    <lineage>
        <taxon>Eukaryota</taxon>
        <taxon>Viridiplantae</taxon>
        <taxon>Streptophyta</taxon>
        <taxon>Embryophyta</taxon>
        <taxon>Tracheophyta</taxon>
        <taxon>Spermatophyta</taxon>
        <taxon>Magnoliopsida</taxon>
        <taxon>Liliopsida</taxon>
        <taxon>Asparagales</taxon>
        <taxon>Orchidaceae</taxon>
        <taxon>Vanilloideae</taxon>
        <taxon>Vanilleae</taxon>
        <taxon>Vanilla</taxon>
    </lineage>
</organism>
<evidence type="ECO:0000313" key="2">
    <source>
        <dbReference type="EMBL" id="KAG0446403.1"/>
    </source>
</evidence>
<evidence type="ECO:0000256" key="1">
    <source>
        <dbReference type="SAM" id="MobiDB-lite"/>
    </source>
</evidence>